<evidence type="ECO:0000256" key="3">
    <source>
        <dbReference type="ARBA" id="ARBA00023125"/>
    </source>
</evidence>
<geneLocation type="plasmid" evidence="6 7">
    <name>p_unnamed1</name>
</geneLocation>
<sequence>MDKLLRQFIAIAETGSIRAATAVLNVTQPTLTVNMRKLEADLNARLFVRSARGVRLTPYGEVIYENARLMQRLDDNMRKSVEEMRVRNERGISIGSGYSWWTVFVRDVLLRYQQRNPKAPLQVSLGDQLRCLDQLLSGDISLFISHEIRGLNAGIGAQFIRLSQVYNGVFVRDGHPLLGAVRTREEIEAYPVVTSSLAESRHQRFFDENWRRQRGETPFGRESYIFGSNSISACLDYLRNTDAFLRISNVIAPYFAEQGIIEVKQAGTLASIPMGIYVLAERRGEKRLEDVLEWLIAACREALPPSQD</sequence>
<dbReference type="Gene3D" id="3.40.190.10">
    <property type="entry name" value="Periplasmic binding protein-like II"/>
    <property type="match status" value="2"/>
</dbReference>
<dbReference type="RefSeq" id="WP_262165205.1">
    <property type="nucleotide sequence ID" value="NZ_CP104964.1"/>
</dbReference>
<keyword evidence="2" id="KW-0805">Transcription regulation</keyword>
<evidence type="ECO:0000256" key="1">
    <source>
        <dbReference type="ARBA" id="ARBA00009437"/>
    </source>
</evidence>
<dbReference type="Pfam" id="PF03466">
    <property type="entry name" value="LysR_substrate"/>
    <property type="match status" value="1"/>
</dbReference>
<evidence type="ECO:0000259" key="5">
    <source>
        <dbReference type="PROSITE" id="PS50931"/>
    </source>
</evidence>
<dbReference type="Gene3D" id="1.10.10.10">
    <property type="entry name" value="Winged helix-like DNA-binding domain superfamily/Winged helix DNA-binding domain"/>
    <property type="match status" value="1"/>
</dbReference>
<dbReference type="SUPFAM" id="SSF46785">
    <property type="entry name" value="Winged helix' DNA-binding domain"/>
    <property type="match status" value="1"/>
</dbReference>
<dbReference type="SUPFAM" id="SSF53850">
    <property type="entry name" value="Periplasmic binding protein-like II"/>
    <property type="match status" value="1"/>
</dbReference>
<evidence type="ECO:0000313" key="6">
    <source>
        <dbReference type="EMBL" id="UXN67762.1"/>
    </source>
</evidence>
<dbReference type="InterPro" id="IPR036390">
    <property type="entry name" value="WH_DNA-bd_sf"/>
</dbReference>
<reference evidence="6 7" key="1">
    <citation type="submission" date="2022-09" db="EMBL/GenBank/DDBJ databases">
        <title>Interaction between co-microsymbionts with complementary sets of symbiotic genes in legume-rhizobium systems.</title>
        <authorList>
            <person name="Safronova V."/>
            <person name="Sazanova A."/>
            <person name="Afonin A."/>
            <person name="Chirak E."/>
        </authorList>
    </citation>
    <scope>NUCLEOTIDE SEQUENCE [LARGE SCALE GENOMIC DNA]</scope>
    <source>
        <strain evidence="6 7">A18/4-1</strain>
        <plasmid evidence="6 7">p_unnamed1</plasmid>
    </source>
</reference>
<name>A0ABY6C636_9HYPH</name>
<dbReference type="InterPro" id="IPR036388">
    <property type="entry name" value="WH-like_DNA-bd_sf"/>
</dbReference>
<keyword evidence="6" id="KW-0614">Plasmid</keyword>
<comment type="similarity">
    <text evidence="1">Belongs to the LysR transcriptional regulatory family.</text>
</comment>
<dbReference type="InterPro" id="IPR000847">
    <property type="entry name" value="LysR_HTH_N"/>
</dbReference>
<evidence type="ECO:0000256" key="4">
    <source>
        <dbReference type="ARBA" id="ARBA00023163"/>
    </source>
</evidence>
<evidence type="ECO:0000313" key="7">
    <source>
        <dbReference type="Proteomes" id="UP001061862"/>
    </source>
</evidence>
<dbReference type="Pfam" id="PF00126">
    <property type="entry name" value="HTH_1"/>
    <property type="match status" value="1"/>
</dbReference>
<dbReference type="PANTHER" id="PTHR30126:SF97">
    <property type="entry name" value="HTH-TYPE TRANSCRIPTIONAL REGULATOR ABGR"/>
    <property type="match status" value="1"/>
</dbReference>
<keyword evidence="4" id="KW-0804">Transcription</keyword>
<evidence type="ECO:0000256" key="2">
    <source>
        <dbReference type="ARBA" id="ARBA00023015"/>
    </source>
</evidence>
<keyword evidence="7" id="KW-1185">Reference proteome</keyword>
<feature type="domain" description="HTH lysR-type" evidence="5">
    <location>
        <begin position="1"/>
        <end position="57"/>
    </location>
</feature>
<organism evidence="6 7">
    <name type="scientific">Devosia neptuniae</name>
    <dbReference type="NCBI Taxonomy" id="191302"/>
    <lineage>
        <taxon>Bacteria</taxon>
        <taxon>Pseudomonadati</taxon>
        <taxon>Pseudomonadota</taxon>
        <taxon>Alphaproteobacteria</taxon>
        <taxon>Hyphomicrobiales</taxon>
        <taxon>Devosiaceae</taxon>
        <taxon>Devosia</taxon>
    </lineage>
</organism>
<dbReference type="PANTHER" id="PTHR30126">
    <property type="entry name" value="HTH-TYPE TRANSCRIPTIONAL REGULATOR"/>
    <property type="match status" value="1"/>
</dbReference>
<dbReference type="Proteomes" id="UP001061862">
    <property type="component" value="Plasmid p_unnamed1"/>
</dbReference>
<dbReference type="InterPro" id="IPR005119">
    <property type="entry name" value="LysR_subst-bd"/>
</dbReference>
<gene>
    <name evidence="6" type="ORF">N8A98_01480</name>
</gene>
<dbReference type="EMBL" id="CP104964">
    <property type="protein sequence ID" value="UXN67762.1"/>
    <property type="molecule type" value="Genomic_DNA"/>
</dbReference>
<keyword evidence="3" id="KW-0238">DNA-binding</keyword>
<dbReference type="PROSITE" id="PS50931">
    <property type="entry name" value="HTH_LYSR"/>
    <property type="match status" value="1"/>
</dbReference>
<proteinExistence type="inferred from homology"/>
<protein>
    <submittedName>
        <fullName evidence="6">LysR family transcriptional regulator</fullName>
    </submittedName>
</protein>
<accession>A0ABY6C636</accession>